<dbReference type="PROSITE" id="PS50240">
    <property type="entry name" value="TRYPSIN_DOM"/>
    <property type="match status" value="1"/>
</dbReference>
<gene>
    <name evidence="6" type="ORF">O3P69_010455</name>
</gene>
<name>A0AAW0TSK9_SCYPA</name>
<accession>A0AAW0TSK9</accession>
<evidence type="ECO:0000256" key="4">
    <source>
        <dbReference type="ARBA" id="ARBA00024195"/>
    </source>
</evidence>
<proteinExistence type="inferred from homology"/>
<evidence type="ECO:0000313" key="7">
    <source>
        <dbReference type="Proteomes" id="UP001487740"/>
    </source>
</evidence>
<dbReference type="InterPro" id="IPR009003">
    <property type="entry name" value="Peptidase_S1_PA"/>
</dbReference>
<evidence type="ECO:0000259" key="5">
    <source>
        <dbReference type="PROSITE" id="PS50240"/>
    </source>
</evidence>
<keyword evidence="7" id="KW-1185">Reference proteome</keyword>
<dbReference type="InterPro" id="IPR001254">
    <property type="entry name" value="Trypsin_dom"/>
</dbReference>
<dbReference type="Gene3D" id="2.40.10.10">
    <property type="entry name" value="Trypsin-like serine proteases"/>
    <property type="match status" value="2"/>
</dbReference>
<comment type="similarity">
    <text evidence="4">Belongs to the peptidase S1 family. CLIP subfamily.</text>
</comment>
<dbReference type="SMART" id="SM00020">
    <property type="entry name" value="Tryp_SPc"/>
    <property type="match status" value="1"/>
</dbReference>
<feature type="domain" description="Peptidase S1" evidence="5">
    <location>
        <begin position="61"/>
        <end position="278"/>
    </location>
</feature>
<dbReference type="EMBL" id="JARAKH010000025">
    <property type="protein sequence ID" value="KAK8390754.1"/>
    <property type="molecule type" value="Genomic_DNA"/>
</dbReference>
<dbReference type="PANTHER" id="PTHR24256">
    <property type="entry name" value="TRYPTASE-RELATED"/>
    <property type="match status" value="1"/>
</dbReference>
<dbReference type="FunFam" id="2.40.10.10:FF:000028">
    <property type="entry name" value="Serine protease easter"/>
    <property type="match status" value="1"/>
</dbReference>
<keyword evidence="2" id="KW-1015">Disulfide bond</keyword>
<organism evidence="6 7">
    <name type="scientific">Scylla paramamosain</name>
    <name type="common">Mud crab</name>
    <dbReference type="NCBI Taxonomy" id="85552"/>
    <lineage>
        <taxon>Eukaryota</taxon>
        <taxon>Metazoa</taxon>
        <taxon>Ecdysozoa</taxon>
        <taxon>Arthropoda</taxon>
        <taxon>Crustacea</taxon>
        <taxon>Multicrustacea</taxon>
        <taxon>Malacostraca</taxon>
        <taxon>Eumalacostraca</taxon>
        <taxon>Eucarida</taxon>
        <taxon>Decapoda</taxon>
        <taxon>Pleocyemata</taxon>
        <taxon>Brachyura</taxon>
        <taxon>Eubrachyura</taxon>
        <taxon>Portunoidea</taxon>
        <taxon>Portunidae</taxon>
        <taxon>Portuninae</taxon>
        <taxon>Scylla</taxon>
    </lineage>
</organism>
<evidence type="ECO:0000256" key="1">
    <source>
        <dbReference type="ARBA" id="ARBA00022729"/>
    </source>
</evidence>
<dbReference type="SUPFAM" id="SSF50494">
    <property type="entry name" value="Trypsin-like serine proteases"/>
    <property type="match status" value="1"/>
</dbReference>
<keyword evidence="1" id="KW-0732">Signal</keyword>
<dbReference type="InterPro" id="IPR043504">
    <property type="entry name" value="Peptidase_S1_PA_chymotrypsin"/>
</dbReference>
<evidence type="ECO:0000256" key="2">
    <source>
        <dbReference type="ARBA" id="ARBA00023157"/>
    </source>
</evidence>
<dbReference type="GO" id="GO:0006508">
    <property type="term" value="P:proteolysis"/>
    <property type="evidence" value="ECO:0007669"/>
    <property type="project" value="InterPro"/>
</dbReference>
<dbReference type="Proteomes" id="UP001487740">
    <property type="component" value="Unassembled WGS sequence"/>
</dbReference>
<dbReference type="InterPro" id="IPR001314">
    <property type="entry name" value="Peptidase_S1A"/>
</dbReference>
<sequence>MSQVPVTSTPPASYVETLEVRATTQNEDEETYFPAYAALALGPSFSPLPEFCGPLPDRSVVEFGNDTHLVNYRWMVALGYKHPRTKETRFLCSGSVISERYVLTVANCVTPKQPDVIRLGEWDLATDIDCTTTIHDFLLCAPQPVQVVEYEEIVVHPTYNKRGSLSDNIALIRLAEPIDFKKNWMIRPICLPEPDFDVRADGTATVTSWDFPRSSVLRKARLDSVDVDHCSISPRGIILDGQICFRTQDDILCGGDSGSPVVMPTLTSSKFIQHTVKD</sequence>
<comment type="caution">
    <text evidence="6">The sequence shown here is derived from an EMBL/GenBank/DDBJ whole genome shotgun (WGS) entry which is preliminary data.</text>
</comment>
<dbReference type="PRINTS" id="PR00722">
    <property type="entry name" value="CHYMOTRYPSIN"/>
</dbReference>
<dbReference type="CDD" id="cd00190">
    <property type="entry name" value="Tryp_SPc"/>
    <property type="match status" value="1"/>
</dbReference>
<evidence type="ECO:0000313" key="6">
    <source>
        <dbReference type="EMBL" id="KAK8390754.1"/>
    </source>
</evidence>
<reference evidence="6 7" key="1">
    <citation type="submission" date="2023-03" db="EMBL/GenBank/DDBJ databases">
        <title>High-quality genome of Scylla paramamosain provides insights in environmental adaptation.</title>
        <authorList>
            <person name="Zhang L."/>
        </authorList>
    </citation>
    <scope>NUCLEOTIDE SEQUENCE [LARGE SCALE GENOMIC DNA]</scope>
    <source>
        <strain evidence="6">LZ_2023a</strain>
        <tissue evidence="6">Muscle</tissue>
    </source>
</reference>
<evidence type="ECO:0000256" key="3">
    <source>
        <dbReference type="ARBA" id="ARBA00023180"/>
    </source>
</evidence>
<keyword evidence="3" id="KW-0325">Glycoprotein</keyword>
<dbReference type="AlphaFoldDB" id="A0AAW0TSK9"/>
<dbReference type="InterPro" id="IPR051487">
    <property type="entry name" value="Ser/Thr_Proteases_Immune/Dev"/>
</dbReference>
<protein>
    <recommendedName>
        <fullName evidence="5">Peptidase S1 domain-containing protein</fullName>
    </recommendedName>
</protein>
<dbReference type="Pfam" id="PF00089">
    <property type="entry name" value="Trypsin"/>
    <property type="match status" value="1"/>
</dbReference>
<dbReference type="GO" id="GO:0004252">
    <property type="term" value="F:serine-type endopeptidase activity"/>
    <property type="evidence" value="ECO:0007669"/>
    <property type="project" value="InterPro"/>
</dbReference>